<keyword evidence="1" id="KW-0472">Membrane</keyword>
<protein>
    <submittedName>
        <fullName evidence="2">Uncharacterized protein</fullName>
    </submittedName>
</protein>
<organism evidence="2 3">
    <name type="scientific">Phytophthora cactorum</name>
    <dbReference type="NCBI Taxonomy" id="29920"/>
    <lineage>
        <taxon>Eukaryota</taxon>
        <taxon>Sar</taxon>
        <taxon>Stramenopiles</taxon>
        <taxon>Oomycota</taxon>
        <taxon>Peronosporomycetes</taxon>
        <taxon>Peronosporales</taxon>
        <taxon>Peronosporaceae</taxon>
        <taxon>Phytophthora</taxon>
    </lineage>
</organism>
<gene>
    <name evidence="2" type="ORF">JG687_00008268</name>
</gene>
<dbReference type="InterPro" id="IPR052706">
    <property type="entry name" value="Membrane-Transporter-like"/>
</dbReference>
<evidence type="ECO:0000313" key="3">
    <source>
        <dbReference type="Proteomes" id="UP000688947"/>
    </source>
</evidence>
<keyword evidence="1" id="KW-0812">Transmembrane</keyword>
<sequence>MLEWLVLAYRKMCMREWAVVWLSFLAINLVSLDLGMLIGIGVAALNFMLNYVQAPVMTPVCSREAQHIAKRTVVSRNLGPIVQFEFHGYLFFASVVKILESVQKGVYVRKLGSVPNKQKYLPICASPHDSTVECLDGSPAPNTNILPTKYVVMGFTRVTGMDATAARGAFLILKKILQKPGNFSCVRECTSQNSQSAEEWSREQGEFLC</sequence>
<keyword evidence="1" id="KW-1133">Transmembrane helix</keyword>
<name>A0A8T1UF83_9STRA</name>
<comment type="caution">
    <text evidence="2">The sequence shown here is derived from an EMBL/GenBank/DDBJ whole genome shotgun (WGS) entry which is preliminary data.</text>
</comment>
<evidence type="ECO:0000256" key="1">
    <source>
        <dbReference type="SAM" id="Phobius"/>
    </source>
</evidence>
<dbReference type="Proteomes" id="UP000688947">
    <property type="component" value="Unassembled WGS sequence"/>
</dbReference>
<feature type="transmembrane region" description="Helical" evidence="1">
    <location>
        <begin position="20"/>
        <end position="49"/>
    </location>
</feature>
<evidence type="ECO:0000313" key="2">
    <source>
        <dbReference type="EMBL" id="KAG6960362.1"/>
    </source>
</evidence>
<dbReference type="AlphaFoldDB" id="A0A8T1UF83"/>
<dbReference type="OrthoDB" id="91566at2759"/>
<proteinExistence type="predicted"/>
<dbReference type="EMBL" id="JAENGZ010000391">
    <property type="protein sequence ID" value="KAG6960362.1"/>
    <property type="molecule type" value="Genomic_DNA"/>
</dbReference>
<dbReference type="VEuPathDB" id="FungiDB:PC110_g15457"/>
<dbReference type="PANTHER" id="PTHR43310">
    <property type="entry name" value="SULFATE TRANSPORTER YBAR-RELATED"/>
    <property type="match status" value="1"/>
</dbReference>
<reference evidence="2" key="1">
    <citation type="submission" date="2021-01" db="EMBL/GenBank/DDBJ databases">
        <title>Phytophthora aleatoria, a newly-described species from Pinus radiata is distinct from Phytophthora cactorum isolates based on comparative genomics.</title>
        <authorList>
            <person name="Mcdougal R."/>
            <person name="Panda P."/>
            <person name="Williams N."/>
            <person name="Studholme D.J."/>
        </authorList>
    </citation>
    <scope>NUCLEOTIDE SEQUENCE</scope>
    <source>
        <strain evidence="2">NZFS 3830</strain>
    </source>
</reference>
<accession>A0A8T1UF83</accession>
<dbReference type="PANTHER" id="PTHR43310:SF2">
    <property type="entry name" value="SLC26A_SULP TRANSPORTER DOMAIN-CONTAINING PROTEIN"/>
    <property type="match status" value="1"/>
</dbReference>